<sequence length="175" mass="19750">MPISPRKGLKMTLFGKISGRHPPNPDAPPYALTKSTGCLLLTRNDFENLFSGPISSTNIDYLFRRTLFSCFVIGLGYRKIEELEDLWIAVQYQKLPSFIVGGNFETTTRVTVVESVALSHINYCTTVWRAITKTQINRTQKLINFATQVALGGIRKYDHITPVLNNLGWLQAENK</sequence>
<evidence type="ECO:0000313" key="2">
    <source>
        <dbReference type="Proteomes" id="UP001381693"/>
    </source>
</evidence>
<proteinExistence type="predicted"/>
<dbReference type="AlphaFoldDB" id="A0AAN9A9T6"/>
<gene>
    <name evidence="1" type="ORF">SK128_002071</name>
</gene>
<keyword evidence="2" id="KW-1185">Reference proteome</keyword>
<organism evidence="1 2">
    <name type="scientific">Halocaridina rubra</name>
    <name type="common">Hawaiian red shrimp</name>
    <dbReference type="NCBI Taxonomy" id="373956"/>
    <lineage>
        <taxon>Eukaryota</taxon>
        <taxon>Metazoa</taxon>
        <taxon>Ecdysozoa</taxon>
        <taxon>Arthropoda</taxon>
        <taxon>Crustacea</taxon>
        <taxon>Multicrustacea</taxon>
        <taxon>Malacostraca</taxon>
        <taxon>Eumalacostraca</taxon>
        <taxon>Eucarida</taxon>
        <taxon>Decapoda</taxon>
        <taxon>Pleocyemata</taxon>
        <taxon>Caridea</taxon>
        <taxon>Atyoidea</taxon>
        <taxon>Atyidae</taxon>
        <taxon>Halocaridina</taxon>
    </lineage>
</organism>
<dbReference type="EMBL" id="JAXCGZ010011325">
    <property type="protein sequence ID" value="KAK7075307.1"/>
    <property type="molecule type" value="Genomic_DNA"/>
</dbReference>
<protein>
    <submittedName>
        <fullName evidence="1">Uncharacterized protein</fullName>
    </submittedName>
</protein>
<reference evidence="1 2" key="1">
    <citation type="submission" date="2023-11" db="EMBL/GenBank/DDBJ databases">
        <title>Halocaridina rubra genome assembly.</title>
        <authorList>
            <person name="Smith C."/>
        </authorList>
    </citation>
    <scope>NUCLEOTIDE SEQUENCE [LARGE SCALE GENOMIC DNA]</scope>
    <source>
        <strain evidence="1">EP-1</strain>
        <tissue evidence="1">Whole</tissue>
    </source>
</reference>
<evidence type="ECO:0000313" key="1">
    <source>
        <dbReference type="EMBL" id="KAK7075307.1"/>
    </source>
</evidence>
<accession>A0AAN9A9T6</accession>
<comment type="caution">
    <text evidence="1">The sequence shown here is derived from an EMBL/GenBank/DDBJ whole genome shotgun (WGS) entry which is preliminary data.</text>
</comment>
<feature type="non-terminal residue" evidence="1">
    <location>
        <position position="175"/>
    </location>
</feature>
<dbReference type="Proteomes" id="UP001381693">
    <property type="component" value="Unassembled WGS sequence"/>
</dbReference>
<name>A0AAN9A9T6_HALRR</name>